<dbReference type="PROSITE" id="PS51296">
    <property type="entry name" value="RIESKE"/>
    <property type="match status" value="1"/>
</dbReference>
<dbReference type="PANTHER" id="PTHR21496:SF0">
    <property type="entry name" value="RIESKE DOMAIN-CONTAINING PROTEIN"/>
    <property type="match status" value="1"/>
</dbReference>
<dbReference type="GO" id="GO:0051920">
    <property type="term" value="F:peroxiredoxin activity"/>
    <property type="evidence" value="ECO:0007669"/>
    <property type="project" value="InterPro"/>
</dbReference>
<evidence type="ECO:0000313" key="8">
    <source>
        <dbReference type="EMBL" id="OGI56874.1"/>
    </source>
</evidence>
<evidence type="ECO:0000259" key="7">
    <source>
        <dbReference type="PROSITE" id="PS51296"/>
    </source>
</evidence>
<dbReference type="Gene3D" id="2.102.10.10">
    <property type="entry name" value="Rieske [2Fe-2S] iron-sulphur domain"/>
    <property type="match status" value="1"/>
</dbReference>
<dbReference type="InterPro" id="IPR036922">
    <property type="entry name" value="Rieske_2Fe-2S_sf"/>
</dbReference>
<keyword evidence="4" id="KW-0411">Iron-sulfur</keyword>
<keyword evidence="1" id="KW-0001">2Fe-2S</keyword>
<evidence type="ECO:0000256" key="2">
    <source>
        <dbReference type="ARBA" id="ARBA00022723"/>
    </source>
</evidence>
<dbReference type="InterPro" id="IPR003779">
    <property type="entry name" value="CMD-like"/>
</dbReference>
<keyword evidence="2" id="KW-0479">Metal-binding</keyword>
<evidence type="ECO:0000256" key="6">
    <source>
        <dbReference type="ARBA" id="ARBA00038001"/>
    </source>
</evidence>
<name>A0A1F6UHL9_9PROT</name>
<dbReference type="Gene3D" id="1.20.1290.10">
    <property type="entry name" value="AhpD-like"/>
    <property type="match status" value="1"/>
</dbReference>
<proteinExistence type="inferred from homology"/>
<comment type="caution">
    <text evidence="8">The sequence shown here is derived from an EMBL/GenBank/DDBJ whole genome shotgun (WGS) entry which is preliminary data.</text>
</comment>
<dbReference type="EMBL" id="MFSV01000166">
    <property type="protein sequence ID" value="OGI56874.1"/>
    <property type="molecule type" value="Genomic_DNA"/>
</dbReference>
<accession>A0A1F6UHL9</accession>
<organism evidence="8 9">
    <name type="scientific">Candidatus Muproteobacteria bacterium RBG_19FT_COMBO_61_10</name>
    <dbReference type="NCBI Taxonomy" id="1817761"/>
    <lineage>
        <taxon>Bacteria</taxon>
        <taxon>Pseudomonadati</taxon>
        <taxon>Pseudomonadota</taxon>
        <taxon>Candidatus Muproteobacteria</taxon>
    </lineage>
</organism>
<dbReference type="SUPFAM" id="SSF69118">
    <property type="entry name" value="AhpD-like"/>
    <property type="match status" value="1"/>
</dbReference>
<dbReference type="GO" id="GO:0051537">
    <property type="term" value="F:2 iron, 2 sulfur cluster binding"/>
    <property type="evidence" value="ECO:0007669"/>
    <property type="project" value="UniProtKB-KW"/>
</dbReference>
<dbReference type="GO" id="GO:0046872">
    <property type="term" value="F:metal ion binding"/>
    <property type="evidence" value="ECO:0007669"/>
    <property type="project" value="UniProtKB-KW"/>
</dbReference>
<dbReference type="InterPro" id="IPR029032">
    <property type="entry name" value="AhpD-like"/>
</dbReference>
<protein>
    <submittedName>
        <fullName evidence="8">Carboxymuconolactone decarboxylase</fullName>
    </submittedName>
</protein>
<dbReference type="InterPro" id="IPR017941">
    <property type="entry name" value="Rieske_2Fe-2S"/>
</dbReference>
<dbReference type="Pfam" id="PF02627">
    <property type="entry name" value="CMD"/>
    <property type="match status" value="1"/>
</dbReference>
<comment type="similarity">
    <text evidence="6">Belongs to the bacterial ring-hydroxylating dioxygenase ferredoxin component family.</text>
</comment>
<evidence type="ECO:0000256" key="3">
    <source>
        <dbReference type="ARBA" id="ARBA00023004"/>
    </source>
</evidence>
<evidence type="ECO:0000313" key="9">
    <source>
        <dbReference type="Proteomes" id="UP000177950"/>
    </source>
</evidence>
<evidence type="ECO:0000256" key="1">
    <source>
        <dbReference type="ARBA" id="ARBA00022714"/>
    </source>
</evidence>
<gene>
    <name evidence="8" type="ORF">A2V58_05260</name>
</gene>
<dbReference type="Pfam" id="PF00355">
    <property type="entry name" value="Rieske"/>
    <property type="match status" value="1"/>
</dbReference>
<sequence length="208" mass="23598">MSDALDYLLKARPDAMGPYFKFMKESGKHLDPKTRSLISVITKVYAQTEGGFRQYLPRALRDGATPHEVLDALLMAFPALGLAKIVWAMDILVDMDIPEFRPENLDAKPRWHDLMAAADVPQGKMHNVDCDGRSLFVYREGDAISVYDSRCPHQVTNIPHLALEGKRLTCPKHHWAFDITTGECVEKGNRPLTRFDNKVEQGRLLAHW</sequence>
<reference evidence="8 9" key="1">
    <citation type="journal article" date="2016" name="Nat. Commun.">
        <title>Thousands of microbial genomes shed light on interconnected biogeochemical processes in an aquifer system.</title>
        <authorList>
            <person name="Anantharaman K."/>
            <person name="Brown C.T."/>
            <person name="Hug L.A."/>
            <person name="Sharon I."/>
            <person name="Castelle C.J."/>
            <person name="Probst A.J."/>
            <person name="Thomas B.C."/>
            <person name="Singh A."/>
            <person name="Wilkins M.J."/>
            <person name="Karaoz U."/>
            <person name="Brodie E.L."/>
            <person name="Williams K.H."/>
            <person name="Hubbard S.S."/>
            <person name="Banfield J.F."/>
        </authorList>
    </citation>
    <scope>NUCLEOTIDE SEQUENCE [LARGE SCALE GENOMIC DNA]</scope>
</reference>
<dbReference type="Proteomes" id="UP000177950">
    <property type="component" value="Unassembled WGS sequence"/>
</dbReference>
<dbReference type="SUPFAM" id="SSF50022">
    <property type="entry name" value="ISP domain"/>
    <property type="match status" value="1"/>
</dbReference>
<dbReference type="AlphaFoldDB" id="A0A1F6UHL9"/>
<evidence type="ECO:0000256" key="5">
    <source>
        <dbReference type="ARBA" id="ARBA00034078"/>
    </source>
</evidence>
<evidence type="ECO:0000256" key="4">
    <source>
        <dbReference type="ARBA" id="ARBA00023014"/>
    </source>
</evidence>
<comment type="cofactor">
    <cofactor evidence="5">
        <name>[2Fe-2S] cluster</name>
        <dbReference type="ChEBI" id="CHEBI:190135"/>
    </cofactor>
</comment>
<feature type="domain" description="Rieske" evidence="7">
    <location>
        <begin position="112"/>
        <end position="206"/>
    </location>
</feature>
<keyword evidence="3" id="KW-0408">Iron</keyword>
<dbReference type="PANTHER" id="PTHR21496">
    <property type="entry name" value="FERREDOXIN-RELATED"/>
    <property type="match status" value="1"/>
</dbReference>